<keyword evidence="3" id="KW-1185">Reference proteome</keyword>
<protein>
    <recommendedName>
        <fullName evidence="4">Fungal-type protein kinase domain-containing protein</fullName>
    </recommendedName>
</protein>
<accession>A0ABY0HGX6</accession>
<reference evidence="2 3" key="1">
    <citation type="submission" date="2018-06" db="EMBL/GenBank/DDBJ databases">
        <title>Complete Genomes of Monosporascus.</title>
        <authorList>
            <person name="Robinson A.J."/>
            <person name="Natvig D.O."/>
        </authorList>
    </citation>
    <scope>NUCLEOTIDE SEQUENCE [LARGE SCALE GENOMIC DNA]</scope>
    <source>
        <strain evidence="2 3">CBS 609.92</strain>
    </source>
</reference>
<evidence type="ECO:0000256" key="1">
    <source>
        <dbReference type="SAM" id="MobiDB-lite"/>
    </source>
</evidence>
<evidence type="ECO:0000313" key="2">
    <source>
        <dbReference type="EMBL" id="RYO92891.1"/>
    </source>
</evidence>
<proteinExistence type="predicted"/>
<evidence type="ECO:0000313" key="3">
    <source>
        <dbReference type="Proteomes" id="UP000294003"/>
    </source>
</evidence>
<evidence type="ECO:0008006" key="4">
    <source>
        <dbReference type="Google" id="ProtNLM"/>
    </source>
</evidence>
<dbReference type="Gene3D" id="3.60.130.30">
    <property type="match status" value="1"/>
</dbReference>
<feature type="compositionally biased region" description="Basic and acidic residues" evidence="1">
    <location>
        <begin position="540"/>
        <end position="553"/>
    </location>
</feature>
<dbReference type="Proteomes" id="UP000294003">
    <property type="component" value="Unassembled WGS sequence"/>
</dbReference>
<feature type="region of interest" description="Disordered" evidence="1">
    <location>
        <begin position="532"/>
        <end position="576"/>
    </location>
</feature>
<dbReference type="EMBL" id="QJNS01000023">
    <property type="protein sequence ID" value="RYO92891.1"/>
    <property type="molecule type" value="Genomic_DNA"/>
</dbReference>
<gene>
    <name evidence="2" type="ORF">DL762_001382</name>
</gene>
<organism evidence="2 3">
    <name type="scientific">Monosporascus cannonballus</name>
    <dbReference type="NCBI Taxonomy" id="155416"/>
    <lineage>
        <taxon>Eukaryota</taxon>
        <taxon>Fungi</taxon>
        <taxon>Dikarya</taxon>
        <taxon>Ascomycota</taxon>
        <taxon>Pezizomycotina</taxon>
        <taxon>Sordariomycetes</taxon>
        <taxon>Xylariomycetidae</taxon>
        <taxon>Xylariales</taxon>
        <taxon>Xylariales incertae sedis</taxon>
        <taxon>Monosporascus</taxon>
    </lineage>
</organism>
<name>A0ABY0HGX6_9PEZI</name>
<sequence>MLSIISQIITNPGGLWLALVFRKTAGRHSNLDTGSSAILRPPRYQPKKVTLGGPQRDMRMHLRYIFGVRDGPTIVSKACGSTGDVHAEHLGQGDHGEFVDEARQAISDDSGDDAYLPLNSMYDGTGRWSKRTKKGEKHIKGAAQRSFTDIGFPHDRSLVVNDFENNAHNDSDECSVIQFSQDIIDIKTRRAGEIADDGAVQTHAEHGRTIEIFGVRGGAVAKATFKDADVYGKRGKACGDLPISGELERRITREVGDKPALGVEQWATAEILPASPGRSVEEARTTGRKHRVWPGGSYIFVALDGAGAVVAFVFSDTFCALLSKGVEKEVVRSLETYSTPQLVPVPDMTRHGFHWVDWLVQRPDFDFRNPQNDPRLAKSGVYHFGDPDGRVGPGPSQDLLLRGEDNPKYVFQQLFKLRHCALGACTELVRFFLNLLDPDLLAKYVEVSEEWDRGAWHRGLAGLVPVGEFEAGDLVMHELGLWVESRAGCVQLLRGRELWHSTTRWTGRRRFVVAGATHEAVSSCLDAKLEDTLSEDSEDGDQRVCIPERHLEESDSEEASGGSRGADEARRPPLLL</sequence>
<comment type="caution">
    <text evidence="2">The sequence shown here is derived from an EMBL/GenBank/DDBJ whole genome shotgun (WGS) entry which is preliminary data.</text>
</comment>
<feature type="compositionally biased region" description="Basic and acidic residues" evidence="1">
    <location>
        <begin position="565"/>
        <end position="576"/>
    </location>
</feature>